<dbReference type="Proteomes" id="UP001355207">
    <property type="component" value="Chromosome 8"/>
</dbReference>
<reference evidence="3 4" key="1">
    <citation type="submission" date="2024-01" db="EMBL/GenBank/DDBJ databases">
        <title>Comparative genomics of Cryptococcus and Kwoniella reveals pathogenesis evolution and contrasting modes of karyotype evolution via chromosome fusion or intercentromeric recombination.</title>
        <authorList>
            <person name="Coelho M.A."/>
            <person name="David-Palma M."/>
            <person name="Shea T."/>
            <person name="Bowers K."/>
            <person name="McGinley-Smith S."/>
            <person name="Mohammad A.W."/>
            <person name="Gnirke A."/>
            <person name="Yurkov A.M."/>
            <person name="Nowrousian M."/>
            <person name="Sun S."/>
            <person name="Cuomo C.A."/>
            <person name="Heitman J."/>
        </authorList>
    </citation>
    <scope>NUCLEOTIDE SEQUENCE [LARGE SCALE GENOMIC DNA]</scope>
    <source>
        <strain evidence="3 4">CBS 6074</strain>
    </source>
</reference>
<keyword evidence="2" id="KW-0472">Membrane</keyword>
<organism evidence="3 4">
    <name type="scientific">Kwoniella dendrophila CBS 6074</name>
    <dbReference type="NCBI Taxonomy" id="1295534"/>
    <lineage>
        <taxon>Eukaryota</taxon>
        <taxon>Fungi</taxon>
        <taxon>Dikarya</taxon>
        <taxon>Basidiomycota</taxon>
        <taxon>Agaricomycotina</taxon>
        <taxon>Tremellomycetes</taxon>
        <taxon>Tremellales</taxon>
        <taxon>Cryptococcaceae</taxon>
        <taxon>Kwoniella</taxon>
    </lineage>
</organism>
<proteinExistence type="predicted"/>
<dbReference type="GeneID" id="91096861"/>
<keyword evidence="2" id="KW-1133">Transmembrane helix</keyword>
<name>A0AAX4K238_9TREE</name>
<feature type="compositionally biased region" description="Polar residues" evidence="1">
    <location>
        <begin position="312"/>
        <end position="321"/>
    </location>
</feature>
<feature type="transmembrane region" description="Helical" evidence="2">
    <location>
        <begin position="103"/>
        <end position="127"/>
    </location>
</feature>
<dbReference type="RefSeq" id="XP_066078011.1">
    <property type="nucleotide sequence ID" value="XM_066221914.1"/>
</dbReference>
<feature type="compositionally biased region" description="Polar residues" evidence="1">
    <location>
        <begin position="270"/>
        <end position="284"/>
    </location>
</feature>
<keyword evidence="4" id="KW-1185">Reference proteome</keyword>
<feature type="transmembrane region" description="Helical" evidence="2">
    <location>
        <begin position="12"/>
        <end position="30"/>
    </location>
</feature>
<feature type="region of interest" description="Disordered" evidence="1">
    <location>
        <begin position="242"/>
        <end position="325"/>
    </location>
</feature>
<keyword evidence="2" id="KW-0812">Transmembrane</keyword>
<evidence type="ECO:0000256" key="1">
    <source>
        <dbReference type="SAM" id="MobiDB-lite"/>
    </source>
</evidence>
<evidence type="ECO:0000313" key="3">
    <source>
        <dbReference type="EMBL" id="WWC91249.1"/>
    </source>
</evidence>
<evidence type="ECO:0000256" key="2">
    <source>
        <dbReference type="SAM" id="Phobius"/>
    </source>
</evidence>
<accession>A0AAX4K238</accession>
<evidence type="ECO:0000313" key="4">
    <source>
        <dbReference type="Proteomes" id="UP001355207"/>
    </source>
</evidence>
<protein>
    <submittedName>
        <fullName evidence="3">Uncharacterized protein</fullName>
    </submittedName>
</protein>
<feature type="transmembrane region" description="Helical" evidence="2">
    <location>
        <begin position="179"/>
        <end position="201"/>
    </location>
</feature>
<dbReference type="EMBL" id="CP144105">
    <property type="protein sequence ID" value="WWC91249.1"/>
    <property type="molecule type" value="Genomic_DNA"/>
</dbReference>
<feature type="compositionally biased region" description="Low complexity" evidence="1">
    <location>
        <begin position="245"/>
        <end position="257"/>
    </location>
</feature>
<gene>
    <name evidence="3" type="ORF">L201_006192</name>
</gene>
<sequence>MISIINSLPGNTNITLLSIALVCFTIYSSHTTPTTTHIDDSLLLDLLLGLSLIAYSPLILIKGYGYCKLIVRSHVTHTTSITRLRSKNRKENIRYKWLYNSEFLLCLTIFQFTITFGFIALNLLSLYTTSSTPLHTPIQPLYPISNTEPSKTINYHLKPKPAISTSSLLNLNQNESIPLLFQSTHLFILLVELLSFWLIILEIRNSPIYSNLTTINKSLIGLLEKDINELIKFKQDSQNLKSKSKSTSYSSTNTNTTPKWLSETKRIPSFGQSSTINYTSPIKTNNLNYNNDHEDNGDGTPRRRSRTSSSSINLNLVTPSSVPLARSNENQNLLDDDDNIPSSVDVRFTDPFNLRRSSNARNSVGNRRLSVRFDLTQHLNNQHEMVRSPNRDKPINIKPVITPNNDNYGYNEKEDYFTSTHKHTVNNEYIRPIPLSIIKSPKDTTINFSPSSNGSEILEDIKEEEYEDHDIALQNYGNNEINQAWMDVRGEQSV</sequence>
<feature type="transmembrane region" description="Helical" evidence="2">
    <location>
        <begin position="42"/>
        <end position="61"/>
    </location>
</feature>
<dbReference type="AlphaFoldDB" id="A0AAX4K238"/>